<protein>
    <submittedName>
        <fullName evidence="1">Uncharacterized protein</fullName>
    </submittedName>
</protein>
<evidence type="ECO:0000313" key="2">
    <source>
        <dbReference type="Proteomes" id="UP001589610"/>
    </source>
</evidence>
<accession>A0ABV5TQ51</accession>
<gene>
    <name evidence="1" type="ORF">ACFFRH_37660</name>
</gene>
<dbReference type="Proteomes" id="UP001589610">
    <property type="component" value="Unassembled WGS sequence"/>
</dbReference>
<organism evidence="1 2">
    <name type="scientific">Streptosporangium vulgare</name>
    <dbReference type="NCBI Taxonomy" id="46190"/>
    <lineage>
        <taxon>Bacteria</taxon>
        <taxon>Bacillati</taxon>
        <taxon>Actinomycetota</taxon>
        <taxon>Actinomycetes</taxon>
        <taxon>Streptosporangiales</taxon>
        <taxon>Streptosporangiaceae</taxon>
        <taxon>Streptosporangium</taxon>
    </lineage>
</organism>
<name>A0ABV5TQ51_9ACTN</name>
<dbReference type="RefSeq" id="WP_386162329.1">
    <property type="nucleotide sequence ID" value="NZ_JBHMBS010000031.1"/>
</dbReference>
<evidence type="ECO:0000313" key="1">
    <source>
        <dbReference type="EMBL" id="MFB9681238.1"/>
    </source>
</evidence>
<proteinExistence type="predicted"/>
<dbReference type="EMBL" id="JBHMBS010000031">
    <property type="protein sequence ID" value="MFB9681238.1"/>
    <property type="molecule type" value="Genomic_DNA"/>
</dbReference>
<comment type="caution">
    <text evidence="1">The sequence shown here is derived from an EMBL/GenBank/DDBJ whole genome shotgun (WGS) entry which is preliminary data.</text>
</comment>
<sequence length="70" mass="7851">MIEFTENAFFPIAPKDRGTNPDATAEVFDRVRNAWVPVYSGQWVVKGVKRGTRGFYPISADDLADIYDPA</sequence>
<reference evidence="1 2" key="1">
    <citation type="submission" date="2024-09" db="EMBL/GenBank/DDBJ databases">
        <authorList>
            <person name="Sun Q."/>
            <person name="Mori K."/>
        </authorList>
    </citation>
    <scope>NUCLEOTIDE SEQUENCE [LARGE SCALE GENOMIC DNA]</scope>
    <source>
        <strain evidence="1 2">JCM 3028</strain>
    </source>
</reference>
<keyword evidence="2" id="KW-1185">Reference proteome</keyword>